<keyword evidence="1" id="KW-0813">Transport</keyword>
<dbReference type="PANTHER" id="PTHR36838">
    <property type="entry name" value="AUXIN EFFLUX CARRIER FAMILY PROTEIN"/>
    <property type="match status" value="1"/>
</dbReference>
<dbReference type="HOGENOM" id="CLU_056175_6_0_9"/>
<dbReference type="EMBL" id="AJAT01000017">
    <property type="protein sequence ID" value="EOL42137.1"/>
    <property type="molecule type" value="Genomic_DNA"/>
</dbReference>
<keyword evidence="4" id="KW-1185">Reference proteome</keyword>
<comment type="caution">
    <text evidence="3">The sequence shown here is derived from an EMBL/GenBank/DDBJ whole genome shotgun (WGS) entry which is preliminary data.</text>
</comment>
<feature type="transmembrane region" description="Helical" evidence="2">
    <location>
        <begin position="34"/>
        <end position="56"/>
    </location>
</feature>
<organism evidence="3 4">
    <name type="scientific">Enterococcus phoeniculicola ATCC BAA-412</name>
    <dbReference type="NCBI Taxonomy" id="1158610"/>
    <lineage>
        <taxon>Bacteria</taxon>
        <taxon>Bacillati</taxon>
        <taxon>Bacillota</taxon>
        <taxon>Bacilli</taxon>
        <taxon>Lactobacillales</taxon>
        <taxon>Enterococcaceae</taxon>
        <taxon>Enterococcus</taxon>
    </lineage>
</organism>
<proteinExistence type="predicted"/>
<keyword evidence="2" id="KW-0472">Membrane</keyword>
<dbReference type="PATRIC" id="fig|1158610.3.peg.2466"/>
<feature type="transmembrane region" description="Helical" evidence="2">
    <location>
        <begin position="171"/>
        <end position="188"/>
    </location>
</feature>
<dbReference type="STRING" id="154621.RV11_GL003368"/>
<feature type="transmembrane region" description="Helical" evidence="2">
    <location>
        <begin position="253"/>
        <end position="275"/>
    </location>
</feature>
<protein>
    <submittedName>
        <fullName evidence="3">Uncharacterized protein</fullName>
    </submittedName>
</protein>
<dbReference type="eggNOG" id="COG0679">
    <property type="taxonomic scope" value="Bacteria"/>
</dbReference>
<dbReference type="AlphaFoldDB" id="R3W388"/>
<dbReference type="Proteomes" id="UP000013785">
    <property type="component" value="Unassembled WGS sequence"/>
</dbReference>
<evidence type="ECO:0000313" key="4">
    <source>
        <dbReference type="Proteomes" id="UP000013785"/>
    </source>
</evidence>
<gene>
    <name evidence="3" type="ORF">UC3_02485</name>
</gene>
<dbReference type="PANTHER" id="PTHR36838:SF3">
    <property type="entry name" value="TRANSPORTER AUXIN EFFLUX CARRIER EC FAMILY"/>
    <property type="match status" value="1"/>
</dbReference>
<sequence length="277" mass="30017">MLSKADGGTLSTIILNVTLPAAIIVNLADLQIQTNLLILLLAGFLLNCLMILIGAVASKRKKTVEREFFMYSVSGYNVGNFTLPFLQSFFPVAVPLLAMFDMGNSIMLAGGSTVAIDKIVGEKAPVTILGIVKKLLKSIPFSAYLLMLILRSGEVVLPTSLIDILKVMAEANTFLSMFMVGLYLELNLPRKSYSLVTKTLGVRYGCGLILFALFYFLPIPHTMKIVLCLLSVSPIPTFSVINSVKAGMSEEIVGFTSSISFIIGLFFMTLALLLIGI</sequence>
<keyword evidence="2" id="KW-0812">Transmembrane</keyword>
<feature type="transmembrane region" description="Helical" evidence="2">
    <location>
        <begin position="200"/>
        <end position="217"/>
    </location>
</feature>
<feature type="transmembrane region" description="Helical" evidence="2">
    <location>
        <begin position="7"/>
        <end position="28"/>
    </location>
</feature>
<evidence type="ECO:0000256" key="1">
    <source>
        <dbReference type="ARBA" id="ARBA00022448"/>
    </source>
</evidence>
<reference evidence="3 4" key="1">
    <citation type="submission" date="2013-02" db="EMBL/GenBank/DDBJ databases">
        <title>The Genome Sequence of Enterococcus phoeniculicola BAA-412.</title>
        <authorList>
            <consortium name="The Broad Institute Genome Sequencing Platform"/>
            <consortium name="The Broad Institute Genome Sequencing Center for Infectious Disease"/>
            <person name="Earl A.M."/>
            <person name="Gilmore M.S."/>
            <person name="Lebreton F."/>
            <person name="Walker B."/>
            <person name="Young S.K."/>
            <person name="Zeng Q."/>
            <person name="Gargeya S."/>
            <person name="Fitzgerald M."/>
            <person name="Haas B."/>
            <person name="Abouelleil A."/>
            <person name="Alvarado L."/>
            <person name="Arachchi H.M."/>
            <person name="Berlin A.M."/>
            <person name="Chapman S.B."/>
            <person name="Dewar J."/>
            <person name="Goldberg J."/>
            <person name="Griggs A."/>
            <person name="Gujja S."/>
            <person name="Hansen M."/>
            <person name="Howarth C."/>
            <person name="Imamovic A."/>
            <person name="Larimer J."/>
            <person name="McCowan C."/>
            <person name="Murphy C."/>
            <person name="Neiman D."/>
            <person name="Pearson M."/>
            <person name="Priest M."/>
            <person name="Roberts A."/>
            <person name="Saif S."/>
            <person name="Shea T."/>
            <person name="Sisk P."/>
            <person name="Sykes S."/>
            <person name="Wortman J."/>
            <person name="Nusbaum C."/>
            <person name="Birren B."/>
        </authorList>
    </citation>
    <scope>NUCLEOTIDE SEQUENCE [LARGE SCALE GENOMIC DNA]</scope>
    <source>
        <strain evidence="3 4">ATCC BAA-412</strain>
    </source>
</reference>
<evidence type="ECO:0000256" key="2">
    <source>
        <dbReference type="SAM" id="Phobius"/>
    </source>
</evidence>
<accession>R3W388</accession>
<keyword evidence="2" id="KW-1133">Transmembrane helix</keyword>
<name>R3W388_9ENTE</name>
<evidence type="ECO:0000313" key="3">
    <source>
        <dbReference type="EMBL" id="EOL42137.1"/>
    </source>
</evidence>